<dbReference type="RefSeq" id="WP_345531974.1">
    <property type="nucleotide sequence ID" value="NZ_BAABLD010000005.1"/>
</dbReference>
<evidence type="ECO:0000256" key="1">
    <source>
        <dbReference type="ARBA" id="ARBA00004651"/>
    </source>
</evidence>
<dbReference type="PANTHER" id="PTHR43663">
    <property type="entry name" value="CHROMATE TRANSPORT PROTEIN-RELATED"/>
    <property type="match status" value="1"/>
</dbReference>
<feature type="transmembrane region" description="Helical" evidence="7">
    <location>
        <begin position="12"/>
        <end position="30"/>
    </location>
</feature>
<evidence type="ECO:0000256" key="3">
    <source>
        <dbReference type="ARBA" id="ARBA00022475"/>
    </source>
</evidence>
<name>A0ABP9QHD9_9RHOO</name>
<comment type="similarity">
    <text evidence="2">Belongs to the chromate ion transporter (CHR) (TC 2.A.51) family.</text>
</comment>
<feature type="transmembrane region" description="Helical" evidence="7">
    <location>
        <begin position="106"/>
        <end position="127"/>
    </location>
</feature>
<organism evidence="8 9">
    <name type="scientific">Viridibacterium curvum</name>
    <dbReference type="NCBI Taxonomy" id="1101404"/>
    <lineage>
        <taxon>Bacteria</taxon>
        <taxon>Pseudomonadati</taxon>
        <taxon>Pseudomonadota</taxon>
        <taxon>Betaproteobacteria</taxon>
        <taxon>Rhodocyclales</taxon>
        <taxon>Rhodocyclaceae</taxon>
        <taxon>Viridibacterium</taxon>
    </lineage>
</organism>
<comment type="caution">
    <text evidence="8">The sequence shown here is derived from an EMBL/GenBank/DDBJ whole genome shotgun (WGS) entry which is preliminary data.</text>
</comment>
<keyword evidence="9" id="KW-1185">Reference proteome</keyword>
<dbReference type="Proteomes" id="UP001500547">
    <property type="component" value="Unassembled WGS sequence"/>
</dbReference>
<feature type="transmembrane region" description="Helical" evidence="7">
    <location>
        <begin position="161"/>
        <end position="178"/>
    </location>
</feature>
<keyword evidence="4 7" id="KW-0812">Transmembrane</keyword>
<dbReference type="PANTHER" id="PTHR43663:SF1">
    <property type="entry name" value="CHROMATE TRANSPORTER"/>
    <property type="match status" value="1"/>
</dbReference>
<evidence type="ECO:0000256" key="7">
    <source>
        <dbReference type="SAM" id="Phobius"/>
    </source>
</evidence>
<keyword evidence="5 7" id="KW-1133">Transmembrane helix</keyword>
<evidence type="ECO:0000256" key="5">
    <source>
        <dbReference type="ARBA" id="ARBA00022989"/>
    </source>
</evidence>
<dbReference type="EMBL" id="BAABLD010000005">
    <property type="protein sequence ID" value="GAA5161941.1"/>
    <property type="molecule type" value="Genomic_DNA"/>
</dbReference>
<evidence type="ECO:0000256" key="6">
    <source>
        <dbReference type="ARBA" id="ARBA00023136"/>
    </source>
</evidence>
<feature type="transmembrane region" description="Helical" evidence="7">
    <location>
        <begin position="78"/>
        <end position="100"/>
    </location>
</feature>
<dbReference type="InterPro" id="IPR003370">
    <property type="entry name" value="Chromate_transpt"/>
</dbReference>
<dbReference type="Pfam" id="PF02417">
    <property type="entry name" value="Chromate_transp"/>
    <property type="match status" value="1"/>
</dbReference>
<dbReference type="InterPro" id="IPR052518">
    <property type="entry name" value="CHR_Transporter"/>
</dbReference>
<reference evidence="9" key="1">
    <citation type="journal article" date="2019" name="Int. J. Syst. Evol. Microbiol.">
        <title>The Global Catalogue of Microorganisms (GCM) 10K type strain sequencing project: providing services to taxonomists for standard genome sequencing and annotation.</title>
        <authorList>
            <consortium name="The Broad Institute Genomics Platform"/>
            <consortium name="The Broad Institute Genome Sequencing Center for Infectious Disease"/>
            <person name="Wu L."/>
            <person name="Ma J."/>
        </authorList>
    </citation>
    <scope>NUCLEOTIDE SEQUENCE [LARGE SCALE GENOMIC DNA]</scope>
    <source>
        <strain evidence="9">JCM 18715</strain>
    </source>
</reference>
<comment type="subcellular location">
    <subcellularLocation>
        <location evidence="1">Cell membrane</location>
        <topology evidence="1">Multi-pass membrane protein</topology>
    </subcellularLocation>
</comment>
<evidence type="ECO:0000256" key="4">
    <source>
        <dbReference type="ARBA" id="ARBA00022692"/>
    </source>
</evidence>
<accession>A0ABP9QHD9</accession>
<keyword evidence="3" id="KW-1003">Cell membrane</keyword>
<protein>
    <submittedName>
        <fullName evidence="8">Chromate transporter</fullName>
    </submittedName>
</protein>
<evidence type="ECO:0000313" key="9">
    <source>
        <dbReference type="Proteomes" id="UP001500547"/>
    </source>
</evidence>
<evidence type="ECO:0000256" key="2">
    <source>
        <dbReference type="ARBA" id="ARBA00005262"/>
    </source>
</evidence>
<gene>
    <name evidence="8" type="ORF">GCM10025770_11980</name>
</gene>
<evidence type="ECO:0000313" key="8">
    <source>
        <dbReference type="EMBL" id="GAA5161941.1"/>
    </source>
</evidence>
<keyword evidence="6 7" id="KW-0472">Membrane</keyword>
<sequence>MQAHSPSKLALFTGFLQCGLAGFGGVLPHARSMLVDDRKWLTEDEFADLLGLGQCLPGPNICNVAVVVGQRFHGATGAILASLGLLGAPFFIVLSLALLYERWADSALLTAILQAVAAGAAGLVLATGIRLLSRLKRRAEVLLIALMGLTGVVWLKLPLVIVLLLLAPIGIGVGWYATRGKT</sequence>
<proteinExistence type="inferred from homology"/>